<evidence type="ECO:0000313" key="2">
    <source>
        <dbReference type="EMBL" id="EGU33235.1"/>
    </source>
</evidence>
<evidence type="ECO:0000313" key="3">
    <source>
        <dbReference type="Proteomes" id="UP000004349"/>
    </source>
</evidence>
<dbReference type="Proteomes" id="UP000004349">
    <property type="component" value="Unassembled WGS sequence"/>
</dbReference>
<protein>
    <submittedName>
        <fullName evidence="2">Uncharacterized protein</fullName>
    </submittedName>
</protein>
<comment type="caution">
    <text evidence="2">The sequence shown here is derived from an EMBL/GenBank/DDBJ whole genome shotgun (WGS) entry which is preliminary data.</text>
</comment>
<keyword evidence="1" id="KW-0472">Membrane</keyword>
<keyword evidence="1" id="KW-0812">Transmembrane</keyword>
<proteinExistence type="predicted"/>
<reference evidence="2 3" key="1">
    <citation type="journal article" date="2012" name="Int. J. Syst. Evol. Microbiol.">
        <title>Vibrio caribbeanicus sp. nov., isolated from the marine sponge Scleritoderma cyanea.</title>
        <authorList>
            <person name="Hoffmann M."/>
            <person name="Monday S.R."/>
            <person name="Allard M.W."/>
            <person name="Strain E.A."/>
            <person name="Whittaker P."/>
            <person name="Naum M."/>
            <person name="McCarthy P.J."/>
            <person name="Lopez J.V."/>
            <person name="Fischer M."/>
            <person name="Brown E.W."/>
        </authorList>
    </citation>
    <scope>NUCLEOTIDE SEQUENCE [LARGE SCALE GENOMIC DNA]</scope>
    <source>
        <strain evidence="2 3">LMG 19158</strain>
    </source>
</reference>
<feature type="transmembrane region" description="Helical" evidence="1">
    <location>
        <begin position="74"/>
        <end position="98"/>
    </location>
</feature>
<dbReference type="AlphaFoldDB" id="F9RRC6"/>
<name>F9RRC6_9VIBR</name>
<keyword evidence="1" id="KW-1133">Transmembrane helix</keyword>
<organism evidence="2 3">
    <name type="scientific">Vibrio scophthalmi LMG 19158</name>
    <dbReference type="NCBI Taxonomy" id="870967"/>
    <lineage>
        <taxon>Bacteria</taxon>
        <taxon>Pseudomonadati</taxon>
        <taxon>Pseudomonadota</taxon>
        <taxon>Gammaproteobacteria</taxon>
        <taxon>Vibrionales</taxon>
        <taxon>Vibrionaceae</taxon>
        <taxon>Vibrio</taxon>
    </lineage>
</organism>
<gene>
    <name evidence="2" type="ORF">VIS19158_15119</name>
</gene>
<dbReference type="EMBL" id="AFWE01000179">
    <property type="protein sequence ID" value="EGU33235.1"/>
    <property type="molecule type" value="Genomic_DNA"/>
</dbReference>
<feature type="non-terminal residue" evidence="2">
    <location>
        <position position="101"/>
    </location>
</feature>
<evidence type="ECO:0000256" key="1">
    <source>
        <dbReference type="SAM" id="Phobius"/>
    </source>
</evidence>
<accession>F9RRC6</accession>
<sequence>MKHHINKMLRALGAGKSNIGDILDSGLLDAEELDTVKLLSDTGETNAILKKSALMHSDQLLLEIDRLKTWGSRVLFTFLATVGAWMALGVGSLALQIATTF</sequence>